<organism evidence="2 3">
    <name type="scientific">Streptomyces roseochromogenus subsp. oscitans DS 12.976</name>
    <dbReference type="NCBI Taxonomy" id="1352936"/>
    <lineage>
        <taxon>Bacteria</taxon>
        <taxon>Bacillati</taxon>
        <taxon>Actinomycetota</taxon>
        <taxon>Actinomycetes</taxon>
        <taxon>Kitasatosporales</taxon>
        <taxon>Streptomycetaceae</taxon>
        <taxon>Streptomyces</taxon>
    </lineage>
</organism>
<sequence length="57" mass="6148">MNTIAEAWKTTSRPKPVAEPADQRGRDGLRERIRGDHPGHVRRAGGAAAGRPSATPY</sequence>
<dbReference type="HOGENOM" id="CLU_2994846_0_0_11"/>
<feature type="region of interest" description="Disordered" evidence="1">
    <location>
        <begin position="1"/>
        <end position="57"/>
    </location>
</feature>
<reference evidence="2 3" key="1">
    <citation type="journal article" date="2014" name="Genome Announc.">
        <title>Draft Genome Sequence of Streptomyces roseochromogenes subsp. oscitans DS 12.976, Producer of the Aminocoumarin Antibiotic Clorobiocin.</title>
        <authorList>
            <person name="Ruckert C."/>
            <person name="Kalinowski J."/>
            <person name="Heide L."/>
            <person name="Apel A.K."/>
        </authorList>
    </citation>
    <scope>NUCLEOTIDE SEQUENCE [LARGE SCALE GENOMIC DNA]</scope>
    <source>
        <strain evidence="2 3">DS 12.976</strain>
    </source>
</reference>
<gene>
    <name evidence="2" type="ORF">M878_06285</name>
</gene>
<proteinExistence type="predicted"/>
<dbReference type="RefSeq" id="WP_023545251.1">
    <property type="nucleotide sequence ID" value="NZ_CM002285.1"/>
</dbReference>
<evidence type="ECO:0000256" key="1">
    <source>
        <dbReference type="SAM" id="MobiDB-lite"/>
    </source>
</evidence>
<feature type="compositionally biased region" description="Basic and acidic residues" evidence="1">
    <location>
        <begin position="21"/>
        <end position="39"/>
    </location>
</feature>
<dbReference type="Proteomes" id="UP000017984">
    <property type="component" value="Chromosome"/>
</dbReference>
<protein>
    <submittedName>
        <fullName evidence="2">Uncharacterized protein</fullName>
    </submittedName>
</protein>
<comment type="caution">
    <text evidence="2">The sequence shown here is derived from an EMBL/GenBank/DDBJ whole genome shotgun (WGS) entry which is preliminary data.</text>
</comment>
<keyword evidence="3" id="KW-1185">Reference proteome</keyword>
<evidence type="ECO:0000313" key="3">
    <source>
        <dbReference type="Proteomes" id="UP000017984"/>
    </source>
</evidence>
<name>V6KTF4_STRRC</name>
<dbReference type="AlphaFoldDB" id="V6KTF4"/>
<feature type="compositionally biased region" description="Polar residues" evidence="1">
    <location>
        <begin position="1"/>
        <end position="13"/>
    </location>
</feature>
<accession>V6KTF4</accession>
<evidence type="ECO:0000313" key="2">
    <source>
        <dbReference type="EMBL" id="EST35298.1"/>
    </source>
</evidence>
<dbReference type="EMBL" id="AWQX01000055">
    <property type="protein sequence ID" value="EST35298.1"/>
    <property type="molecule type" value="Genomic_DNA"/>
</dbReference>